<dbReference type="Gene3D" id="3.30.1390.10">
    <property type="match status" value="1"/>
</dbReference>
<dbReference type="SUPFAM" id="SSF54736">
    <property type="entry name" value="ClpS-like"/>
    <property type="match status" value="1"/>
</dbReference>
<dbReference type="InterPro" id="IPR013823">
    <property type="entry name" value="Ribosomal_bL12_C"/>
</dbReference>
<feature type="region of interest" description="Disordered" evidence="1">
    <location>
        <begin position="39"/>
        <end position="58"/>
    </location>
</feature>
<comment type="caution">
    <text evidence="3">The sequence shown here is derived from an EMBL/GenBank/DDBJ whole genome shotgun (WGS) entry which is preliminary data.</text>
</comment>
<keyword evidence="3" id="KW-0687">Ribonucleoprotein</keyword>
<dbReference type="AlphaFoldDB" id="A0A178LN72"/>
<keyword evidence="3" id="KW-0689">Ribosomal protein</keyword>
<dbReference type="EMBL" id="LWCS01000054">
    <property type="protein sequence ID" value="OAN32610.1"/>
    <property type="molecule type" value="Genomic_DNA"/>
</dbReference>
<evidence type="ECO:0000313" key="4">
    <source>
        <dbReference type="Proteomes" id="UP000078396"/>
    </source>
</evidence>
<dbReference type="Proteomes" id="UP000078396">
    <property type="component" value="Unassembled WGS sequence"/>
</dbReference>
<sequence length="100" mass="10590">MGLFGRSDNADDVDDGGLRRRVEELERRVAQLEWALRGAGPHAEAAAPQTQVPSVAGPPVSPEVVQLALAGKKIEAIKVLREQTGLGLKESKDIVDGLAP</sequence>
<organism evidence="3 4">
    <name type="scientific">Mycolicibacterium iranicum</name>
    <name type="common">Mycobacterium iranicum</name>
    <dbReference type="NCBI Taxonomy" id="912594"/>
    <lineage>
        <taxon>Bacteria</taxon>
        <taxon>Bacillati</taxon>
        <taxon>Actinomycetota</taxon>
        <taxon>Actinomycetes</taxon>
        <taxon>Mycobacteriales</taxon>
        <taxon>Mycobacteriaceae</taxon>
        <taxon>Mycolicibacterium</taxon>
    </lineage>
</organism>
<evidence type="ECO:0000313" key="3">
    <source>
        <dbReference type="EMBL" id="OAN32610.1"/>
    </source>
</evidence>
<dbReference type="RefSeq" id="WP_064284357.1">
    <property type="nucleotide sequence ID" value="NZ_LWCS01000054.1"/>
</dbReference>
<dbReference type="GO" id="GO:0003735">
    <property type="term" value="F:structural constituent of ribosome"/>
    <property type="evidence" value="ECO:0007669"/>
    <property type="project" value="InterPro"/>
</dbReference>
<reference evidence="3 4" key="1">
    <citation type="submission" date="2016-04" db="EMBL/GenBank/DDBJ databases">
        <title>Draft Genome Sequences of Staphylococcus capitis Strain H36, S. capitis Strain H65, S. cohnii Strain H62, S. hominis Strain H69, Mycobacterium iranicum Strain H39, Plantibacter sp. Strain H53, Pseudomonas oryzihabitans Strain H72, and Microbacterium sp. Strain H83, isolated from residential settings.</title>
        <authorList>
            <person name="Lymperopoulou D."/>
            <person name="Adams R.I."/>
            <person name="Lindow S."/>
            <person name="Coil D.A."/>
            <person name="Jospin G."/>
            <person name="Eisen J.A."/>
        </authorList>
    </citation>
    <scope>NUCLEOTIDE SEQUENCE [LARGE SCALE GENOMIC DNA]</scope>
    <source>
        <strain evidence="3 4">H39</strain>
    </source>
</reference>
<name>A0A178LN72_MYCIR</name>
<dbReference type="STRING" id="912594.AWC12_09895"/>
<protein>
    <submittedName>
        <fullName evidence="3">50S ribosomal protein L12</fullName>
    </submittedName>
</protein>
<accession>A0A178LN72</accession>
<proteinExistence type="predicted"/>
<dbReference type="InterPro" id="IPR014719">
    <property type="entry name" value="Ribosomal_bL12_C/ClpS-like"/>
</dbReference>
<evidence type="ECO:0000259" key="2">
    <source>
        <dbReference type="Pfam" id="PF00542"/>
    </source>
</evidence>
<dbReference type="Pfam" id="PF00542">
    <property type="entry name" value="Ribosomal_L12"/>
    <property type="match status" value="1"/>
</dbReference>
<gene>
    <name evidence="3" type="ORF">A4X20_08855</name>
</gene>
<evidence type="ECO:0000256" key="1">
    <source>
        <dbReference type="SAM" id="MobiDB-lite"/>
    </source>
</evidence>
<dbReference type="GO" id="GO:0005840">
    <property type="term" value="C:ribosome"/>
    <property type="evidence" value="ECO:0007669"/>
    <property type="project" value="UniProtKB-KW"/>
</dbReference>
<feature type="domain" description="Large ribosomal subunit protein bL12 C-terminal" evidence="2">
    <location>
        <begin position="69"/>
        <end position="98"/>
    </location>
</feature>
<dbReference type="GO" id="GO:0006412">
    <property type="term" value="P:translation"/>
    <property type="evidence" value="ECO:0007669"/>
    <property type="project" value="InterPro"/>
</dbReference>